<dbReference type="InterPro" id="IPR002577">
    <property type="entry name" value="HTH_HxlR"/>
</dbReference>
<organism evidence="5 6">
    <name type="scientific">Gordoniibacillus kamchatkensis</name>
    <dbReference type="NCBI Taxonomy" id="1590651"/>
    <lineage>
        <taxon>Bacteria</taxon>
        <taxon>Bacillati</taxon>
        <taxon>Bacillota</taxon>
        <taxon>Bacilli</taxon>
        <taxon>Bacillales</taxon>
        <taxon>Paenibacillaceae</taxon>
        <taxon>Gordoniibacillus</taxon>
    </lineage>
</organism>
<keyword evidence="2" id="KW-0238">DNA-binding</keyword>
<proteinExistence type="predicted"/>
<protein>
    <submittedName>
        <fullName evidence="5">HxlR family transcriptional regulator</fullName>
    </submittedName>
</protein>
<dbReference type="PROSITE" id="PS51118">
    <property type="entry name" value="HTH_HXLR"/>
    <property type="match status" value="1"/>
</dbReference>
<keyword evidence="1" id="KW-0805">Transcription regulation</keyword>
<sequence length="157" mass="17782">MNKLHPRRSYCPINLSIEVFGDSWSLLILRDIVYFGKKTYGEFVGSEEGIARNILADRLAKLTQHGILIKKAHPSDKRKDIYDLSESGVDVIPILLEMAEWGAKYTDSTEQLPVEWLELVRTRREEVIQIIRETVLQGGAIFAGENCVAARLLTGPR</sequence>
<dbReference type="SUPFAM" id="SSF46785">
    <property type="entry name" value="Winged helix' DNA-binding domain"/>
    <property type="match status" value="1"/>
</dbReference>
<dbReference type="Pfam" id="PF01638">
    <property type="entry name" value="HxlR"/>
    <property type="match status" value="1"/>
</dbReference>
<evidence type="ECO:0000313" key="6">
    <source>
        <dbReference type="Proteomes" id="UP000031967"/>
    </source>
</evidence>
<feature type="domain" description="HTH hxlR-type" evidence="4">
    <location>
        <begin position="11"/>
        <end position="110"/>
    </location>
</feature>
<evidence type="ECO:0000256" key="1">
    <source>
        <dbReference type="ARBA" id="ARBA00023015"/>
    </source>
</evidence>
<evidence type="ECO:0000256" key="2">
    <source>
        <dbReference type="ARBA" id="ARBA00023125"/>
    </source>
</evidence>
<accession>A0ABR5AB15</accession>
<keyword evidence="3" id="KW-0804">Transcription</keyword>
<evidence type="ECO:0000259" key="4">
    <source>
        <dbReference type="PROSITE" id="PS51118"/>
    </source>
</evidence>
<dbReference type="PANTHER" id="PTHR33204:SF37">
    <property type="entry name" value="HTH-TYPE TRANSCRIPTIONAL REGULATOR YODB"/>
    <property type="match status" value="1"/>
</dbReference>
<dbReference type="EMBL" id="JXAK01000069">
    <property type="protein sequence ID" value="KIL38250.1"/>
    <property type="molecule type" value="Genomic_DNA"/>
</dbReference>
<evidence type="ECO:0000313" key="5">
    <source>
        <dbReference type="EMBL" id="KIL38250.1"/>
    </source>
</evidence>
<reference evidence="5 6" key="1">
    <citation type="submission" date="2014-12" db="EMBL/GenBank/DDBJ databases">
        <title>Draft genome sequence of Paenibacillus kamchatkensis strain B-2647.</title>
        <authorList>
            <person name="Karlyshev A.V."/>
            <person name="Kudryashova E.B."/>
        </authorList>
    </citation>
    <scope>NUCLEOTIDE SEQUENCE [LARGE SCALE GENOMIC DNA]</scope>
    <source>
        <strain evidence="5 6">VKM B-2647</strain>
    </source>
</reference>
<name>A0ABR5AB15_9BACL</name>
<evidence type="ECO:0000256" key="3">
    <source>
        <dbReference type="ARBA" id="ARBA00023163"/>
    </source>
</evidence>
<comment type="caution">
    <text evidence="5">The sequence shown here is derived from an EMBL/GenBank/DDBJ whole genome shotgun (WGS) entry which is preliminary data.</text>
</comment>
<gene>
    <name evidence="5" type="ORF">SD70_27640</name>
</gene>
<dbReference type="InterPro" id="IPR036388">
    <property type="entry name" value="WH-like_DNA-bd_sf"/>
</dbReference>
<dbReference type="InterPro" id="IPR036390">
    <property type="entry name" value="WH_DNA-bd_sf"/>
</dbReference>
<dbReference type="Proteomes" id="UP000031967">
    <property type="component" value="Unassembled WGS sequence"/>
</dbReference>
<dbReference type="RefSeq" id="WP_041051593.1">
    <property type="nucleotide sequence ID" value="NZ_JXAK01000069.1"/>
</dbReference>
<dbReference type="Gene3D" id="1.10.10.10">
    <property type="entry name" value="Winged helix-like DNA-binding domain superfamily/Winged helix DNA-binding domain"/>
    <property type="match status" value="1"/>
</dbReference>
<keyword evidence="6" id="KW-1185">Reference proteome</keyword>
<dbReference type="PANTHER" id="PTHR33204">
    <property type="entry name" value="TRANSCRIPTIONAL REGULATOR, MARR FAMILY"/>
    <property type="match status" value="1"/>
</dbReference>